<dbReference type="AlphaFoldDB" id="A0A3A1WRJ2"/>
<reference evidence="2" key="1">
    <citation type="submission" date="2018-09" db="EMBL/GenBank/DDBJ databases">
        <authorList>
            <person name="Tuo L."/>
        </authorList>
    </citation>
    <scope>NUCLEOTIDE SEQUENCE [LARGE SCALE GENOMIC DNA]</scope>
    <source>
        <strain evidence="2">M2BS4Y-1</strain>
    </source>
</reference>
<accession>A0A3A1WRJ2</accession>
<organism evidence="1 2">
    <name type="scientific">Aureimonas flava</name>
    <dbReference type="NCBI Taxonomy" id="2320271"/>
    <lineage>
        <taxon>Bacteria</taxon>
        <taxon>Pseudomonadati</taxon>
        <taxon>Pseudomonadota</taxon>
        <taxon>Alphaproteobacteria</taxon>
        <taxon>Hyphomicrobiales</taxon>
        <taxon>Aurantimonadaceae</taxon>
        <taxon>Aureimonas</taxon>
    </lineage>
</organism>
<dbReference type="EMBL" id="QYRN01000002">
    <property type="protein sequence ID" value="RIY02850.1"/>
    <property type="molecule type" value="Genomic_DNA"/>
</dbReference>
<protein>
    <recommendedName>
        <fullName evidence="3">Peptide methionine sulfoxide reductase</fullName>
    </recommendedName>
</protein>
<evidence type="ECO:0000313" key="2">
    <source>
        <dbReference type="Proteomes" id="UP000265750"/>
    </source>
</evidence>
<gene>
    <name evidence="1" type="ORF">D3218_04805</name>
</gene>
<evidence type="ECO:0000313" key="1">
    <source>
        <dbReference type="EMBL" id="RIY02850.1"/>
    </source>
</evidence>
<proteinExistence type="predicted"/>
<evidence type="ECO:0008006" key="3">
    <source>
        <dbReference type="Google" id="ProtNLM"/>
    </source>
</evidence>
<sequence>MLAERLRHWPDGHFEGLYEGRRFGVTLHRSRDARRSWIYAEERGGGDFVSANLYRLSDGETLLRPCEMPAEVVARFIIGLKPEPPR</sequence>
<dbReference type="OrthoDB" id="1189996at2"/>
<name>A0A3A1WRJ2_9HYPH</name>
<comment type="caution">
    <text evidence="1">The sequence shown here is derived from an EMBL/GenBank/DDBJ whole genome shotgun (WGS) entry which is preliminary data.</text>
</comment>
<dbReference type="Proteomes" id="UP000265750">
    <property type="component" value="Unassembled WGS sequence"/>
</dbReference>
<keyword evidence="2" id="KW-1185">Reference proteome</keyword>